<dbReference type="PANTHER" id="PTHR40278:SF2">
    <property type="entry name" value="TYPE IV PILUS INNER MEMBRANE COMPONENT PILN"/>
    <property type="match status" value="1"/>
</dbReference>
<keyword evidence="1" id="KW-0175">Coiled coil</keyword>
<evidence type="ECO:0000256" key="1">
    <source>
        <dbReference type="SAM" id="Coils"/>
    </source>
</evidence>
<keyword evidence="2" id="KW-0812">Transmembrane</keyword>
<feature type="transmembrane region" description="Helical" evidence="2">
    <location>
        <begin position="21"/>
        <end position="41"/>
    </location>
</feature>
<keyword evidence="2" id="KW-1133">Transmembrane helix</keyword>
<accession>A0A3B0ZKS9</accession>
<dbReference type="AlphaFoldDB" id="A0A3B0ZKS9"/>
<sequence>MTRINLLPWRERQRKELQRQFISIAGGAVILMGAIIFYVHLHMASLIDAQSARNGFLNKEIALVEEKIKEIKGLESEKQNLLTRMDVIQQLQTRRPEIVHLFDEFVRNVPEGVYLTGITQNATAIKITGVAQSNATVSTFMRRLDESEWFSNPSLEVIKANLKGRIRTSTFTLNVNQTVPVEETTEEGA</sequence>
<gene>
    <name evidence="3" type="ORF">MNBD_GAMMA17-462</name>
</gene>
<protein>
    <submittedName>
        <fullName evidence="3">Type IV pilus biogenesis protein PilN</fullName>
    </submittedName>
</protein>
<evidence type="ECO:0000313" key="3">
    <source>
        <dbReference type="EMBL" id="VAW88843.1"/>
    </source>
</evidence>
<name>A0A3B0ZKS9_9ZZZZ</name>
<dbReference type="Pfam" id="PF05137">
    <property type="entry name" value="PilN"/>
    <property type="match status" value="1"/>
</dbReference>
<proteinExistence type="predicted"/>
<keyword evidence="2" id="KW-0472">Membrane</keyword>
<dbReference type="PANTHER" id="PTHR40278">
    <property type="entry name" value="DNA UTILIZATION PROTEIN HOFN"/>
    <property type="match status" value="1"/>
</dbReference>
<dbReference type="InterPro" id="IPR007813">
    <property type="entry name" value="PilN"/>
</dbReference>
<dbReference type="EMBL" id="UOFQ01000110">
    <property type="protein sequence ID" value="VAW88843.1"/>
    <property type="molecule type" value="Genomic_DNA"/>
</dbReference>
<dbReference type="GO" id="GO:0043107">
    <property type="term" value="P:type IV pilus-dependent motility"/>
    <property type="evidence" value="ECO:0007669"/>
    <property type="project" value="TreeGrafter"/>
</dbReference>
<feature type="coiled-coil region" evidence="1">
    <location>
        <begin position="57"/>
        <end position="91"/>
    </location>
</feature>
<organism evidence="3">
    <name type="scientific">hydrothermal vent metagenome</name>
    <dbReference type="NCBI Taxonomy" id="652676"/>
    <lineage>
        <taxon>unclassified sequences</taxon>
        <taxon>metagenomes</taxon>
        <taxon>ecological metagenomes</taxon>
    </lineage>
</organism>
<evidence type="ECO:0000256" key="2">
    <source>
        <dbReference type="SAM" id="Phobius"/>
    </source>
</evidence>
<reference evidence="3" key="1">
    <citation type="submission" date="2018-06" db="EMBL/GenBank/DDBJ databases">
        <authorList>
            <person name="Zhirakovskaya E."/>
        </authorList>
    </citation>
    <scope>NUCLEOTIDE SEQUENCE</scope>
</reference>
<dbReference type="GO" id="GO:0043683">
    <property type="term" value="P:type IV pilus assembly"/>
    <property type="evidence" value="ECO:0007669"/>
    <property type="project" value="TreeGrafter"/>
</dbReference>
<dbReference type="InterPro" id="IPR052534">
    <property type="entry name" value="Extracell_DNA_Util/SecSys_Comp"/>
</dbReference>